<dbReference type="Proteomes" id="UP000185944">
    <property type="component" value="Unassembled WGS sequence"/>
</dbReference>
<dbReference type="InterPro" id="IPR015797">
    <property type="entry name" value="NUDIX_hydrolase-like_dom_sf"/>
</dbReference>
<dbReference type="InterPro" id="IPR047198">
    <property type="entry name" value="DDP-like_NUDIX"/>
</dbReference>
<dbReference type="GO" id="GO:0005737">
    <property type="term" value="C:cytoplasm"/>
    <property type="evidence" value="ECO:0007669"/>
    <property type="project" value="TreeGrafter"/>
</dbReference>
<dbReference type="VEuPathDB" id="MicrosporidiaDB:NEDG_01795"/>
<dbReference type="GO" id="GO:0046872">
    <property type="term" value="F:metal ion binding"/>
    <property type="evidence" value="ECO:0007669"/>
    <property type="project" value="UniProtKB-KW"/>
</dbReference>
<dbReference type="Gene3D" id="3.90.79.10">
    <property type="entry name" value="Nucleoside Triphosphate Pyrophosphohydrolase"/>
    <property type="match status" value="1"/>
</dbReference>
<dbReference type="GeneID" id="93648145"/>
<reference evidence="6 7" key="1">
    <citation type="submission" date="2016-02" db="EMBL/GenBank/DDBJ databases">
        <title>Discovery of a natural microsporidian pathogen with a broad tissue tropism in Caenorhabditis elegans.</title>
        <authorList>
            <person name="Luallen R.J."/>
            <person name="Reinke A.W."/>
            <person name="Tong L."/>
            <person name="Botts M.R."/>
            <person name="Felix M.-A."/>
            <person name="Troemel E.R."/>
        </authorList>
    </citation>
    <scope>NUCLEOTIDE SEQUENCE [LARGE SCALE GENOMIC DNA]</scope>
    <source>
        <strain evidence="6 7">JUm2807</strain>
    </source>
</reference>
<dbReference type="EMBL" id="LTDL01000019">
    <property type="protein sequence ID" value="OAG31317.1"/>
    <property type="molecule type" value="Genomic_DNA"/>
</dbReference>
<evidence type="ECO:0000256" key="1">
    <source>
        <dbReference type="ARBA" id="ARBA00001946"/>
    </source>
</evidence>
<name>A0A177EH95_9MICR</name>
<comment type="caution">
    <text evidence="6">The sequence shown here is derived from an EMBL/GenBank/DDBJ whole genome shotgun (WGS) entry which is preliminary data.</text>
</comment>
<comment type="cofactor">
    <cofactor evidence="1">
        <name>Mg(2+)</name>
        <dbReference type="ChEBI" id="CHEBI:18420"/>
    </cofactor>
</comment>
<keyword evidence="4" id="KW-0460">Magnesium</keyword>
<dbReference type="SUPFAM" id="SSF55811">
    <property type="entry name" value="Nudix"/>
    <property type="match status" value="1"/>
</dbReference>
<dbReference type="STRING" id="1805483.A0A177EH95"/>
<accession>A0A177EH95</accession>
<keyword evidence="2" id="KW-0479">Metal-binding</keyword>
<evidence type="ECO:0000313" key="6">
    <source>
        <dbReference type="EMBL" id="OAG31317.1"/>
    </source>
</evidence>
<dbReference type="PROSITE" id="PS51462">
    <property type="entry name" value="NUDIX"/>
    <property type="match status" value="1"/>
</dbReference>
<dbReference type="GO" id="GO:0005634">
    <property type="term" value="C:nucleus"/>
    <property type="evidence" value="ECO:0007669"/>
    <property type="project" value="TreeGrafter"/>
</dbReference>
<feature type="domain" description="Nudix hydrolase" evidence="5">
    <location>
        <begin position="39"/>
        <end position="173"/>
    </location>
</feature>
<dbReference type="PANTHER" id="PTHR12629">
    <property type="entry name" value="DIPHOSPHOINOSITOL POLYPHOSPHATE PHOSPHOHYDROLASE"/>
    <property type="match status" value="1"/>
</dbReference>
<keyword evidence="3" id="KW-0378">Hydrolase</keyword>
<dbReference type="PANTHER" id="PTHR12629:SF0">
    <property type="entry name" value="DIPHOSPHOINOSITOL-POLYPHOSPHATE DIPHOSPHATASE"/>
    <property type="match status" value="1"/>
</dbReference>
<evidence type="ECO:0000256" key="4">
    <source>
        <dbReference type="ARBA" id="ARBA00022842"/>
    </source>
</evidence>
<evidence type="ECO:0000256" key="2">
    <source>
        <dbReference type="ARBA" id="ARBA00022723"/>
    </source>
</evidence>
<evidence type="ECO:0000259" key="5">
    <source>
        <dbReference type="PROSITE" id="PS51462"/>
    </source>
</evidence>
<organism evidence="6 7">
    <name type="scientific">Nematocida displodere</name>
    <dbReference type="NCBI Taxonomy" id="1805483"/>
    <lineage>
        <taxon>Eukaryota</taxon>
        <taxon>Fungi</taxon>
        <taxon>Fungi incertae sedis</taxon>
        <taxon>Microsporidia</taxon>
        <taxon>Nematocida</taxon>
    </lineage>
</organism>
<gene>
    <name evidence="6" type="ORF">NEDG_01795</name>
</gene>
<dbReference type="CDD" id="cd04666">
    <property type="entry name" value="NUDIX_DIPP2_like_Nudt4"/>
    <property type="match status" value="1"/>
</dbReference>
<protein>
    <submittedName>
        <fullName evidence="6">Diphosphoinositol-polyphosphate diphosphatase</fullName>
    </submittedName>
</protein>
<dbReference type="AlphaFoldDB" id="A0A177EH95"/>
<dbReference type="InterPro" id="IPR000086">
    <property type="entry name" value="NUDIX_hydrolase_dom"/>
</dbReference>
<sequence length="177" mass="19883">MKPWISAAIGLAICLFVLWPLFLGRGEKRKSLAQAGKKHGRKMVGCIPIYKGQVYLVSGRRTKKLILPKGGVDHQEEPFYAAGKEALEEAGVIGEIDREPALTESGIDWYILDVKKVLNDWKERHERIRQLMTLEDALLHSEVRALTKIVLKAASLSKANTDNKRLYVPGLVLEPKE</sequence>
<keyword evidence="7" id="KW-1185">Reference proteome</keyword>
<evidence type="ECO:0000313" key="7">
    <source>
        <dbReference type="Proteomes" id="UP000185944"/>
    </source>
</evidence>
<proteinExistence type="predicted"/>
<dbReference type="GO" id="GO:0016462">
    <property type="term" value="F:pyrophosphatase activity"/>
    <property type="evidence" value="ECO:0007669"/>
    <property type="project" value="InterPro"/>
</dbReference>
<dbReference type="OrthoDB" id="2011998at2759"/>
<dbReference type="Pfam" id="PF00293">
    <property type="entry name" value="NUDIX"/>
    <property type="match status" value="1"/>
</dbReference>
<dbReference type="RefSeq" id="XP_067545013.1">
    <property type="nucleotide sequence ID" value="XM_067689213.1"/>
</dbReference>
<evidence type="ECO:0000256" key="3">
    <source>
        <dbReference type="ARBA" id="ARBA00022801"/>
    </source>
</evidence>